<proteinExistence type="predicted"/>
<accession>A0ACA9LG00</accession>
<sequence length="89" mass="10089">NQEDNFSVCPVSDGAKFDKPSCINSPILVEILSESDGCRVTTSLCQTEDPKENTMMELQCYVMDVKQFDFNHIIMSEKEESEKKTMMIG</sequence>
<reference evidence="1" key="1">
    <citation type="submission" date="2021-06" db="EMBL/GenBank/DDBJ databases">
        <authorList>
            <person name="Kallberg Y."/>
            <person name="Tangrot J."/>
            <person name="Rosling A."/>
        </authorList>
    </citation>
    <scope>NUCLEOTIDE SEQUENCE</scope>
    <source>
        <strain evidence="1">AU212A</strain>
    </source>
</reference>
<evidence type="ECO:0000313" key="2">
    <source>
        <dbReference type="Proteomes" id="UP000789860"/>
    </source>
</evidence>
<name>A0ACA9LG00_9GLOM</name>
<keyword evidence="2" id="KW-1185">Reference proteome</keyword>
<evidence type="ECO:0000313" key="1">
    <source>
        <dbReference type="EMBL" id="CAG8528614.1"/>
    </source>
</evidence>
<protein>
    <submittedName>
        <fullName evidence="1">10819_t:CDS:1</fullName>
    </submittedName>
</protein>
<organism evidence="1 2">
    <name type="scientific">Scutellospora calospora</name>
    <dbReference type="NCBI Taxonomy" id="85575"/>
    <lineage>
        <taxon>Eukaryota</taxon>
        <taxon>Fungi</taxon>
        <taxon>Fungi incertae sedis</taxon>
        <taxon>Mucoromycota</taxon>
        <taxon>Glomeromycotina</taxon>
        <taxon>Glomeromycetes</taxon>
        <taxon>Diversisporales</taxon>
        <taxon>Gigasporaceae</taxon>
        <taxon>Scutellospora</taxon>
    </lineage>
</organism>
<dbReference type="Proteomes" id="UP000789860">
    <property type="component" value="Unassembled WGS sequence"/>
</dbReference>
<feature type="non-terminal residue" evidence="1">
    <location>
        <position position="1"/>
    </location>
</feature>
<comment type="caution">
    <text evidence="1">The sequence shown here is derived from an EMBL/GenBank/DDBJ whole genome shotgun (WGS) entry which is preliminary data.</text>
</comment>
<gene>
    <name evidence="1" type="ORF">SCALOS_LOCUS4360</name>
</gene>
<dbReference type="EMBL" id="CAJVPM010005838">
    <property type="protein sequence ID" value="CAG8528614.1"/>
    <property type="molecule type" value="Genomic_DNA"/>
</dbReference>